<organism evidence="1 2">
    <name type="scientific">Burkholderia aenigmatica</name>
    <dbReference type="NCBI Taxonomy" id="2015348"/>
    <lineage>
        <taxon>Bacteria</taxon>
        <taxon>Pseudomonadati</taxon>
        <taxon>Pseudomonadota</taxon>
        <taxon>Betaproteobacteria</taxon>
        <taxon>Burkholderiales</taxon>
        <taxon>Burkholderiaceae</taxon>
        <taxon>Burkholderia</taxon>
        <taxon>Burkholderia cepacia complex</taxon>
    </lineage>
</organism>
<dbReference type="GO" id="GO:0016491">
    <property type="term" value="F:oxidoreductase activity"/>
    <property type="evidence" value="ECO:0007669"/>
    <property type="project" value="UniProtKB-KW"/>
</dbReference>
<dbReference type="InterPro" id="IPR036291">
    <property type="entry name" value="NAD(P)-bd_dom_sf"/>
</dbReference>
<gene>
    <name evidence="1" type="ORF">BLA17378_03449</name>
</gene>
<evidence type="ECO:0000313" key="1">
    <source>
        <dbReference type="EMBL" id="VWC73769.1"/>
    </source>
</evidence>
<keyword evidence="1" id="KW-0560">Oxidoreductase</keyword>
<sequence>MAEGIRADVLRKRDIKVSTIYPGYIRTELNENTAPGKTPFIIDAAKGCRLLVAAIEREPSTAYVPWWPWSPLGFMMKRMPLSWVVKLS</sequence>
<reference evidence="1 2" key="1">
    <citation type="submission" date="2019-09" db="EMBL/GenBank/DDBJ databases">
        <authorList>
            <person name="Depoorter E."/>
        </authorList>
    </citation>
    <scope>NUCLEOTIDE SEQUENCE [LARGE SCALE GENOMIC DNA]</scope>
    <source>
        <strain evidence="1 2">R-17378</strain>
    </source>
</reference>
<dbReference type="SUPFAM" id="SSF51735">
    <property type="entry name" value="NAD(P)-binding Rossmann-fold domains"/>
    <property type="match status" value="1"/>
</dbReference>
<dbReference type="Proteomes" id="UP000494120">
    <property type="component" value="Unassembled WGS sequence"/>
</dbReference>
<accession>A0ABY6XSG9</accession>
<comment type="caution">
    <text evidence="1">The sequence shown here is derived from an EMBL/GenBank/DDBJ whole genome shotgun (WGS) entry which is preliminary data.</text>
</comment>
<dbReference type="EMBL" id="CABVQG010000011">
    <property type="protein sequence ID" value="VWC73769.1"/>
    <property type="molecule type" value="Genomic_DNA"/>
</dbReference>
<keyword evidence="2" id="KW-1185">Reference proteome</keyword>
<evidence type="ECO:0000313" key="2">
    <source>
        <dbReference type="Proteomes" id="UP000494120"/>
    </source>
</evidence>
<dbReference type="EC" id="1.-.-.-" evidence="1"/>
<protein>
    <submittedName>
        <fullName evidence="1">Oxidoreductase</fullName>
        <ecNumber evidence="1">1.-.-.-</ecNumber>
    </submittedName>
</protein>
<proteinExistence type="predicted"/>
<name>A0ABY6XSG9_9BURK</name>